<dbReference type="AlphaFoldDB" id="A0A132MP55"/>
<dbReference type="InterPro" id="IPR003772">
    <property type="entry name" value="YceD"/>
</dbReference>
<accession>A0A132MP55</accession>
<evidence type="ECO:0000313" key="4">
    <source>
        <dbReference type="Proteomes" id="UP000070598"/>
    </source>
</evidence>
<dbReference type="EMBL" id="LAXD01000001">
    <property type="protein sequence ID" value="KWW99647.1"/>
    <property type="molecule type" value="Genomic_DNA"/>
</dbReference>
<dbReference type="RefSeq" id="WP_067420891.1">
    <property type="nucleotide sequence ID" value="NZ_CP171739.1"/>
</dbReference>
<reference evidence="4" key="2">
    <citation type="submission" date="2015-02" db="EMBL/GenBank/DDBJ databases">
        <title>Physiological reanalysis, assessment of diazotrophy, and genome sequences of multiple isolates of Streptomyces thermoautotrophicus.</title>
        <authorList>
            <person name="MacKellar D.C."/>
            <person name="Lieber L."/>
            <person name="Norman J."/>
            <person name="Bolger A."/>
            <person name="Tobin C."/>
            <person name="Murray J.W."/>
            <person name="Friesen M."/>
            <person name="Prell J."/>
        </authorList>
    </citation>
    <scope>NUCLEOTIDE SEQUENCE [LARGE SCALE GENOMIC DNA]</scope>
    <source>
        <strain evidence="4">UBT1</strain>
    </source>
</reference>
<name>A0A132MP55_9ACTN</name>
<protein>
    <submittedName>
        <fullName evidence="2">Metal-binding protein</fullName>
    </submittedName>
</protein>
<dbReference type="PANTHER" id="PTHR34374:SF1">
    <property type="entry name" value="LARGE RIBOSOMAL RNA SUBUNIT ACCUMULATION PROTEIN YCED HOMOLOG 1, CHLOROPLASTIC"/>
    <property type="match status" value="1"/>
</dbReference>
<proteinExistence type="predicted"/>
<keyword evidence="3" id="KW-1185">Reference proteome</keyword>
<gene>
    <name evidence="1" type="ORF">LI90_1286</name>
    <name evidence="2" type="ORF">TR74_12070</name>
</gene>
<evidence type="ECO:0000313" key="2">
    <source>
        <dbReference type="EMBL" id="KWX09027.1"/>
    </source>
</evidence>
<dbReference type="Proteomes" id="UP000070598">
    <property type="component" value="Unassembled WGS sequence"/>
</dbReference>
<dbReference type="STRING" id="1469144.LI90_1286"/>
<reference evidence="3" key="3">
    <citation type="submission" date="2015-04" db="EMBL/GenBank/DDBJ databases">
        <title>Physiological reanalysis, assessment of diazotrophy, and genome sequences of multiple isolates of Streptomyces thermoautotrophicus.</title>
        <authorList>
            <person name="MacKellar D.C."/>
            <person name="Lieber L."/>
            <person name="Norman J."/>
            <person name="Bolger A."/>
            <person name="Tobin C."/>
            <person name="Murray J.W."/>
            <person name="Chang R."/>
            <person name="Ford T."/>
            <person name="Nguyen P.Q."/>
            <person name="Woodward J."/>
            <person name="Permingeat H."/>
            <person name="Joshi N.S."/>
            <person name="Silver P.A."/>
            <person name="Usadel B."/>
            <person name="Rutherford A.W."/>
            <person name="Friesen M."/>
            <person name="Prell J."/>
        </authorList>
    </citation>
    <scope>NUCLEOTIDE SEQUENCE [LARGE SCALE GENOMIC DNA]</scope>
    <source>
        <strain evidence="3">H1</strain>
    </source>
</reference>
<comment type="caution">
    <text evidence="1">The sequence shown here is derived from an EMBL/GenBank/DDBJ whole genome shotgun (WGS) entry which is preliminary data.</text>
</comment>
<sequence>MPEESRRTLKHNQRSPLVIDTRELGRRPGSMRKFSRTVPAPADLGLDMIGVPEGSELELDLRLEAVMEGVLVSGTARVHLAGECVRCLDEIERMLDVDFQELYFYPEEAQPEDEEEALRLEGELLDLEPTLRDAVVLALPLQPVCQDDCPGLCVVCGARLADVRDHHHDEAVDPRWAALRKYRDAVADSGADQED</sequence>
<dbReference type="PANTHER" id="PTHR34374">
    <property type="entry name" value="LARGE RIBOSOMAL RNA SUBUNIT ACCUMULATION PROTEIN YCED HOMOLOG 1, CHLOROPLASTIC"/>
    <property type="match status" value="1"/>
</dbReference>
<organism evidence="1 3">
    <name type="scientific">Carbonactinospora thermoautotrophica</name>
    <dbReference type="NCBI Taxonomy" id="1469144"/>
    <lineage>
        <taxon>Bacteria</taxon>
        <taxon>Bacillati</taxon>
        <taxon>Actinomycetota</taxon>
        <taxon>Actinomycetes</taxon>
        <taxon>Kitasatosporales</taxon>
        <taxon>Carbonactinosporaceae</taxon>
        <taxon>Carbonactinospora</taxon>
    </lineage>
</organism>
<reference evidence="1" key="4">
    <citation type="submission" date="2015-04" db="EMBL/GenBank/DDBJ databases">
        <title>Physiological reanalysis, assessment of diazotrophy, and genome sequences of multiple isolates of Streptomyces thermoautotrophicus.</title>
        <authorList>
            <person name="MacKellar D.C."/>
            <person name="Lieber L."/>
            <person name="Norman J."/>
            <person name="Bolger A."/>
            <person name="Tobin C."/>
            <person name="Murray J.W."/>
            <person name="Woodward J."/>
            <person name="Friesen M."/>
            <person name="Prell J."/>
        </authorList>
    </citation>
    <scope>NUCLEOTIDE SEQUENCE [LARGE SCALE GENOMIC DNA]</scope>
    <source>
        <strain evidence="1">H1</strain>
    </source>
</reference>
<reference evidence="2" key="1">
    <citation type="submission" date="2015-02" db="EMBL/GenBank/DDBJ databases">
        <title>Physiological reanalysis, assessment of diazotrophy, and genome sequences of multiple isolates of Streptomyces thermoautotrophicus.</title>
        <authorList>
            <person name="MacKellar D.C."/>
            <person name="Lieber L."/>
            <person name="Norman J."/>
            <person name="Bolger A."/>
            <person name="Tobin C."/>
            <person name="Murray J.W."/>
            <person name="Prell J."/>
        </authorList>
    </citation>
    <scope>NUCLEOTIDE SEQUENCE [LARGE SCALE GENOMIC DNA]</scope>
    <source>
        <strain evidence="2">UBT1</strain>
    </source>
</reference>
<dbReference type="OrthoDB" id="9790372at2"/>
<evidence type="ECO:0000313" key="1">
    <source>
        <dbReference type="EMBL" id="KWW99647.1"/>
    </source>
</evidence>
<dbReference type="Proteomes" id="UP000070188">
    <property type="component" value="Unassembled WGS sequence"/>
</dbReference>
<dbReference type="PATRIC" id="fig|1469144.10.peg.1417"/>
<dbReference type="Pfam" id="PF02620">
    <property type="entry name" value="YceD"/>
    <property type="match status" value="1"/>
</dbReference>
<evidence type="ECO:0000313" key="3">
    <source>
        <dbReference type="Proteomes" id="UP000070188"/>
    </source>
</evidence>
<dbReference type="EMBL" id="JYIK01000901">
    <property type="protein sequence ID" value="KWX09027.1"/>
    <property type="molecule type" value="Genomic_DNA"/>
</dbReference>